<accession>A0AAN9C0V8</accession>
<dbReference type="Proteomes" id="UP001374579">
    <property type="component" value="Unassembled WGS sequence"/>
</dbReference>
<dbReference type="PANTHER" id="PTHR15430">
    <property type="entry name" value="GLOMULIN"/>
    <property type="match status" value="1"/>
</dbReference>
<sequence>MSLLQQIQDAACEMETDLAIPPVEDKEELLGRIAESVTAKDSRTLQAYVLEQRLPDPEQFWELTTLLAPCLTTENLEEMPRFFTTVRRCLTHFSRHGKPKEMVLALLEQIEGFQDDALFITLLPCLQNALLQLPVKRGRSLELALDTLGDHVKGIPAPQNWNLEGEETKLLESDETVRRFLNVVPAFLDFMQPFLKGVGPEGDGKGWQWERRVLRKHLLQLLEHPLVFLDLRYNSKENSPKTYSREIAETLVQCLTQVEGNFYGLLVQNPADGKTTYSGLKGKDKKSSSGKAEVEDTDMEAENAENELKASGAAQGEDSEEVQEELSQLSGATLAYLVQVEWLGQERWPKTHSVPHLFHANLPYAHTLLTNVAHTAVYKGLSLLSFYLDLMEDLALDVDTLDDDNVMPVVNAIIIVMRFCPIRQLRFSGLEVFKIFFAKLDCKGCHQLMRSVLASCEHAGVRGVVVGLIKNNIDTALRTLDVEKTHCGNKAGAALKSSGEEKPVDDRNNRSLYFFKDKLKQLLQLAIKLPEGAATDLLEQSDLIMATLNLLRYLVLRDSDNHTAVWDMLPLLEKEYFSALRTGLDMSEGHYKLELDNLNKQAARRPRKGEDIAATVSVAGTQLPPMTEDQRLNVMHSALTTFDMMKCVLARLSEIIDQKKNKA</sequence>
<keyword evidence="3" id="KW-1185">Reference proteome</keyword>
<dbReference type="InterPro" id="IPR019516">
    <property type="entry name" value="Glomulin/ALF4"/>
</dbReference>
<gene>
    <name evidence="2" type="ORF">V1264_001204</name>
</gene>
<name>A0AAN9C0V8_9CAEN</name>
<evidence type="ECO:0000313" key="2">
    <source>
        <dbReference type="EMBL" id="KAK7115312.1"/>
    </source>
</evidence>
<evidence type="ECO:0000256" key="1">
    <source>
        <dbReference type="SAM" id="MobiDB-lite"/>
    </source>
</evidence>
<evidence type="ECO:0008006" key="4">
    <source>
        <dbReference type="Google" id="ProtNLM"/>
    </source>
</evidence>
<feature type="compositionally biased region" description="Acidic residues" evidence="1">
    <location>
        <begin position="295"/>
        <end position="305"/>
    </location>
</feature>
<protein>
    <recommendedName>
        <fullName evidence="4">Glomulin</fullName>
    </recommendedName>
</protein>
<reference evidence="2 3" key="1">
    <citation type="submission" date="2024-02" db="EMBL/GenBank/DDBJ databases">
        <title>Chromosome-scale genome assembly of the rough periwinkle Littorina saxatilis.</title>
        <authorList>
            <person name="De Jode A."/>
            <person name="Faria R."/>
            <person name="Formenti G."/>
            <person name="Sims Y."/>
            <person name="Smith T.P."/>
            <person name="Tracey A."/>
            <person name="Wood J.M.D."/>
            <person name="Zagrodzka Z.B."/>
            <person name="Johannesson K."/>
            <person name="Butlin R.K."/>
            <person name="Leder E.H."/>
        </authorList>
    </citation>
    <scope>NUCLEOTIDE SEQUENCE [LARGE SCALE GENOMIC DNA]</scope>
    <source>
        <strain evidence="2">Snail1</strain>
        <tissue evidence="2">Muscle</tissue>
    </source>
</reference>
<dbReference type="InterPro" id="IPR013877">
    <property type="entry name" value="YAP-bd/ALF4/Glomulin"/>
</dbReference>
<comment type="caution">
    <text evidence="2">The sequence shown here is derived from an EMBL/GenBank/DDBJ whole genome shotgun (WGS) entry which is preliminary data.</text>
</comment>
<dbReference type="GO" id="GO:0055105">
    <property type="term" value="F:ubiquitin-protein transferase inhibitor activity"/>
    <property type="evidence" value="ECO:0007669"/>
    <property type="project" value="TreeGrafter"/>
</dbReference>
<evidence type="ECO:0000313" key="3">
    <source>
        <dbReference type="Proteomes" id="UP001374579"/>
    </source>
</evidence>
<dbReference type="PANTHER" id="PTHR15430:SF1">
    <property type="entry name" value="GLOMULIN"/>
    <property type="match status" value="1"/>
</dbReference>
<organism evidence="2 3">
    <name type="scientific">Littorina saxatilis</name>
    <dbReference type="NCBI Taxonomy" id="31220"/>
    <lineage>
        <taxon>Eukaryota</taxon>
        <taxon>Metazoa</taxon>
        <taxon>Spiralia</taxon>
        <taxon>Lophotrochozoa</taxon>
        <taxon>Mollusca</taxon>
        <taxon>Gastropoda</taxon>
        <taxon>Caenogastropoda</taxon>
        <taxon>Littorinimorpha</taxon>
        <taxon>Littorinoidea</taxon>
        <taxon>Littorinidae</taxon>
        <taxon>Littorina</taxon>
    </lineage>
</organism>
<dbReference type="GO" id="GO:0005737">
    <property type="term" value="C:cytoplasm"/>
    <property type="evidence" value="ECO:0007669"/>
    <property type="project" value="TreeGrafter"/>
</dbReference>
<dbReference type="Pfam" id="PF08568">
    <property type="entry name" value="Kinetochor_Ybp2"/>
    <property type="match status" value="1"/>
</dbReference>
<dbReference type="EMBL" id="JBAMIC010000001">
    <property type="protein sequence ID" value="KAK7115312.1"/>
    <property type="molecule type" value="Genomic_DNA"/>
</dbReference>
<feature type="region of interest" description="Disordered" evidence="1">
    <location>
        <begin position="276"/>
        <end position="324"/>
    </location>
</feature>
<dbReference type="AlphaFoldDB" id="A0AAN9C0V8"/>
<proteinExistence type="predicted"/>